<organism evidence="2 3">
    <name type="scientific">Leptolyngbya foveolarum</name>
    <dbReference type="NCBI Taxonomy" id="47253"/>
    <lineage>
        <taxon>Bacteria</taxon>
        <taxon>Bacillati</taxon>
        <taxon>Cyanobacteriota</taxon>
        <taxon>Cyanophyceae</taxon>
        <taxon>Leptolyngbyales</taxon>
        <taxon>Leptolyngbyaceae</taxon>
        <taxon>Leptolyngbya group</taxon>
        <taxon>Leptolyngbya</taxon>
    </lineage>
</organism>
<dbReference type="AlphaFoldDB" id="A0A2W4UIL5"/>
<gene>
    <name evidence="2" type="ORF">DCF25_06735</name>
</gene>
<feature type="signal peptide" evidence="1">
    <location>
        <begin position="1"/>
        <end position="22"/>
    </location>
</feature>
<dbReference type="Gene3D" id="1.25.40.10">
    <property type="entry name" value="Tetratricopeptide repeat domain"/>
    <property type="match status" value="2"/>
</dbReference>
<reference evidence="3" key="1">
    <citation type="submission" date="2018-04" db="EMBL/GenBank/DDBJ databases">
        <authorList>
            <person name="Cornet L."/>
        </authorList>
    </citation>
    <scope>NUCLEOTIDE SEQUENCE [LARGE SCALE GENOMIC DNA]</scope>
</reference>
<dbReference type="SUPFAM" id="SSF48452">
    <property type="entry name" value="TPR-like"/>
    <property type="match status" value="2"/>
</dbReference>
<protein>
    <submittedName>
        <fullName evidence="2">Uncharacterized protein</fullName>
    </submittedName>
</protein>
<name>A0A2W4UIL5_9CYAN</name>
<comment type="caution">
    <text evidence="2">The sequence shown here is derived from an EMBL/GenBank/DDBJ whole genome shotgun (WGS) entry which is preliminary data.</text>
</comment>
<dbReference type="Pfam" id="PF13176">
    <property type="entry name" value="TPR_7"/>
    <property type="match status" value="1"/>
</dbReference>
<reference evidence="2 3" key="2">
    <citation type="submission" date="2018-06" db="EMBL/GenBank/DDBJ databases">
        <title>Metagenomic assembly of (sub)arctic Cyanobacteria and their associated microbiome from non-axenic cultures.</title>
        <authorList>
            <person name="Baurain D."/>
        </authorList>
    </citation>
    <scope>NUCLEOTIDE SEQUENCE [LARGE SCALE GENOMIC DNA]</scope>
    <source>
        <strain evidence="2">ULC129bin1</strain>
    </source>
</reference>
<dbReference type="EMBL" id="QBMC01000031">
    <property type="protein sequence ID" value="PZO20322.1"/>
    <property type="molecule type" value="Genomic_DNA"/>
</dbReference>
<evidence type="ECO:0000313" key="2">
    <source>
        <dbReference type="EMBL" id="PZO20322.1"/>
    </source>
</evidence>
<dbReference type="InterPro" id="IPR011990">
    <property type="entry name" value="TPR-like_helical_dom_sf"/>
</dbReference>
<keyword evidence="1" id="KW-0732">Signal</keyword>
<accession>A0A2W4UIL5</accession>
<dbReference type="SMART" id="SM00028">
    <property type="entry name" value="TPR"/>
    <property type="match status" value="5"/>
</dbReference>
<dbReference type="Proteomes" id="UP000249354">
    <property type="component" value="Unassembled WGS sequence"/>
</dbReference>
<feature type="chain" id="PRO_5016054731" evidence="1">
    <location>
        <begin position="23"/>
        <end position="881"/>
    </location>
</feature>
<proteinExistence type="predicted"/>
<evidence type="ECO:0000256" key="1">
    <source>
        <dbReference type="SAM" id="SignalP"/>
    </source>
</evidence>
<sequence length="881" mass="95879">MIRLPSLMLLGTLSLMVWPVEGAIAQPPTAMIAVSAPAIDQSVEQAQLNEDAAVSDRSPEGAVSPDEQVEELLRAAQTLNDQGDLSDALIQIDRATALVKTLPSGEERDRLLSPIGSRLVEMRALDRVEAIAQAMTYDTFGNTVMLRMELEQSLIKAYIQTEQTPQAVQLIQSLNLEGDFYWMVAVEALANQGDVEAAENLFENVKDKENLFFIDVDGNAIAHAYIGAGQFAAAQNFLAQHPVSNSDSSQSYRVAELSLCAGRANQMEAAEAIAQQIPAADRRADTLLELAKLYQARNQIARATDLVGEAAALPQVSSDDPNNDWSTNFSTLSKISLTYASLGQREAARQVLNDANRQRATPMDNEYQNTQWIDAYASIGDFDRASELLAGLADYPLSEGQLAIATAYANEAQYEPALTLLGQISDRLLSNPGDDDPKLSLLKQIVRDAAQQDQFAVAQRAVTMMPAPSDQVLALSAIAAAYQSQQQTQAAVSTLDQALALANTIDSYGVVVSRNDYFELSNAGLLIDIAEGYWAADQQDKAIAAAQLAFQSAQASEGKSFTLDSIEKIAQLGQDWQQPDLRRAALLVVQTQFAAGVEETVQDAEPGLAEPLANEVARLIALANEPDMVPSEVIANGLSGLETMREQTSDPQQQIDILNNLISLYSLNNQPDLARSSFDRALTLIAPLNQELRDDKYNQLALTVDPSSEQLSQVLPLLSSRSRVGTLLSIAEKFAAKDQSTQAVERFEQAMELANTALSVSDRDFNLMNGLRGGYYSSQHTPTKLLLRGQLLQRISDPVLRARLMLELAANLPTSEAQTLYEALPSALAAIPNAFTRRDLLWQAIDDDLGYKQFDRAAQLANLLDGEYRQSALSLIEIARS</sequence>
<evidence type="ECO:0000313" key="3">
    <source>
        <dbReference type="Proteomes" id="UP000249354"/>
    </source>
</evidence>
<dbReference type="InterPro" id="IPR019734">
    <property type="entry name" value="TPR_rpt"/>
</dbReference>